<proteinExistence type="inferred from homology"/>
<accession>A0A369LAC1</accession>
<dbReference type="SUPFAM" id="SSF52402">
    <property type="entry name" value="Adenine nucleotide alpha hydrolases-like"/>
    <property type="match status" value="1"/>
</dbReference>
<dbReference type="EMBL" id="PPTP01000004">
    <property type="protein sequence ID" value="RDB55659.1"/>
    <property type="molecule type" value="Genomic_DNA"/>
</dbReference>
<dbReference type="OrthoDB" id="3175354at2"/>
<dbReference type="CDD" id="cd00293">
    <property type="entry name" value="USP-like"/>
    <property type="match status" value="1"/>
</dbReference>
<evidence type="ECO:0000313" key="3">
    <source>
        <dbReference type="EMBL" id="RDB55659.1"/>
    </source>
</evidence>
<protein>
    <submittedName>
        <fullName evidence="3">Universal stress protein</fullName>
    </submittedName>
</protein>
<dbReference type="PANTHER" id="PTHR46268:SF6">
    <property type="entry name" value="UNIVERSAL STRESS PROTEIN UP12"/>
    <property type="match status" value="1"/>
</dbReference>
<dbReference type="PANTHER" id="PTHR46268">
    <property type="entry name" value="STRESS RESPONSE PROTEIN NHAX"/>
    <property type="match status" value="1"/>
</dbReference>
<organism evidence="3 4">
    <name type="scientific">Senegalimassilia anaerobia</name>
    <dbReference type="NCBI Taxonomy" id="1473216"/>
    <lineage>
        <taxon>Bacteria</taxon>
        <taxon>Bacillati</taxon>
        <taxon>Actinomycetota</taxon>
        <taxon>Coriobacteriia</taxon>
        <taxon>Coriobacteriales</taxon>
        <taxon>Coriobacteriaceae</taxon>
        <taxon>Senegalimassilia</taxon>
    </lineage>
</organism>
<dbReference type="InterPro" id="IPR006016">
    <property type="entry name" value="UspA"/>
</dbReference>
<sequence>MLYDAVMVPFDGSDSACAALDEAVRFAKEDAGLALHVVQIVDLERTAVAKLEARGVDLTESVVPMGMQEAMEEATEEASERLHAQVDGVIRPLMNEKRVCLLPEVHPGDQIVKYAQENGCGLVIMGSRGLGALRGMLGSVSSYVLREAQVPVLVVKAPENEE</sequence>
<keyword evidence="4" id="KW-1185">Reference proteome</keyword>
<dbReference type="PRINTS" id="PR01438">
    <property type="entry name" value="UNVRSLSTRESS"/>
</dbReference>
<evidence type="ECO:0000256" key="1">
    <source>
        <dbReference type="ARBA" id="ARBA00008791"/>
    </source>
</evidence>
<evidence type="ECO:0000313" key="4">
    <source>
        <dbReference type="Proteomes" id="UP000253792"/>
    </source>
</evidence>
<feature type="domain" description="UspA" evidence="2">
    <location>
        <begin position="3"/>
        <end position="156"/>
    </location>
</feature>
<gene>
    <name evidence="3" type="ORF">C1880_05410</name>
</gene>
<evidence type="ECO:0000259" key="2">
    <source>
        <dbReference type="Pfam" id="PF00582"/>
    </source>
</evidence>
<dbReference type="STRING" id="1034345.GCA_000236865_00631"/>
<dbReference type="InterPro" id="IPR006015">
    <property type="entry name" value="Universal_stress_UspA"/>
</dbReference>
<dbReference type="Pfam" id="PF00582">
    <property type="entry name" value="Usp"/>
    <property type="match status" value="1"/>
</dbReference>
<name>A0A369LAC1_9ACTN</name>
<dbReference type="RefSeq" id="WP_114620608.1">
    <property type="nucleotide sequence ID" value="NZ_PPTP01000004.1"/>
</dbReference>
<dbReference type="Proteomes" id="UP000253792">
    <property type="component" value="Unassembled WGS sequence"/>
</dbReference>
<reference evidence="3 4" key="1">
    <citation type="journal article" date="2018" name="Elife">
        <title>Discovery and characterization of a prevalent human gut bacterial enzyme sufficient for the inactivation of a family of plant toxins.</title>
        <authorList>
            <person name="Koppel N."/>
            <person name="Bisanz J.E."/>
            <person name="Pandelia M.E."/>
            <person name="Turnbaugh P.J."/>
            <person name="Balskus E.P."/>
        </authorList>
    </citation>
    <scope>NUCLEOTIDE SEQUENCE [LARGE SCALE GENOMIC DNA]</scope>
    <source>
        <strain evidence="4">anaerobia AP69FAA</strain>
    </source>
</reference>
<comment type="similarity">
    <text evidence="1">Belongs to the universal stress protein A family.</text>
</comment>
<dbReference type="Gene3D" id="3.40.50.620">
    <property type="entry name" value="HUPs"/>
    <property type="match status" value="1"/>
</dbReference>
<dbReference type="InterPro" id="IPR014729">
    <property type="entry name" value="Rossmann-like_a/b/a_fold"/>
</dbReference>
<dbReference type="AlphaFoldDB" id="A0A369LAC1"/>
<comment type="caution">
    <text evidence="3">The sequence shown here is derived from an EMBL/GenBank/DDBJ whole genome shotgun (WGS) entry which is preliminary data.</text>
</comment>